<feature type="domain" description="Tetratrico peptide repeat group 5" evidence="2">
    <location>
        <begin position="37"/>
        <end position="154"/>
    </location>
</feature>
<keyword evidence="1" id="KW-0802">TPR repeat</keyword>
<dbReference type="InterPro" id="IPR011990">
    <property type="entry name" value="TPR-like_helical_dom_sf"/>
</dbReference>
<sequence>MTDLEQAIFLRQAGEHDQARALLLDLIERDSANPAVWYQCAWVHDVMEREREAVLFYRKALELGIAGEDREGAYLGLGSTYRTLGMYADAGAVLEQAMREYPENREFLVFYAMVLHNRKEHDKAMEIVLRQLAETSGDKGIQSYKQAILFYSDKLVEIWE</sequence>
<evidence type="ECO:0000259" key="2">
    <source>
        <dbReference type="Pfam" id="PF12688"/>
    </source>
</evidence>
<dbReference type="Pfam" id="PF12688">
    <property type="entry name" value="TPR_5"/>
    <property type="match status" value="1"/>
</dbReference>
<gene>
    <name evidence="3" type="ORF">H7B67_30045</name>
</gene>
<reference evidence="3 4" key="1">
    <citation type="submission" date="2020-08" db="EMBL/GenBank/DDBJ databases">
        <title>Cohnella phylogeny.</title>
        <authorList>
            <person name="Dunlap C."/>
        </authorList>
    </citation>
    <scope>NUCLEOTIDE SEQUENCE [LARGE SCALE GENOMIC DNA]</scope>
    <source>
        <strain evidence="3 4">DSM 25241</strain>
    </source>
</reference>
<dbReference type="PROSITE" id="PS50005">
    <property type="entry name" value="TPR"/>
    <property type="match status" value="1"/>
</dbReference>
<organism evidence="3 4">
    <name type="scientific">Cohnella thailandensis</name>
    <dbReference type="NCBI Taxonomy" id="557557"/>
    <lineage>
        <taxon>Bacteria</taxon>
        <taxon>Bacillati</taxon>
        <taxon>Bacillota</taxon>
        <taxon>Bacilli</taxon>
        <taxon>Bacillales</taxon>
        <taxon>Paenibacillaceae</taxon>
        <taxon>Cohnella</taxon>
    </lineage>
</organism>
<dbReference type="Proteomes" id="UP000535838">
    <property type="component" value="Unassembled WGS sequence"/>
</dbReference>
<protein>
    <submittedName>
        <fullName evidence="3">Tetratricopeptide repeat protein</fullName>
    </submittedName>
</protein>
<dbReference type="SUPFAM" id="SSF48452">
    <property type="entry name" value="TPR-like"/>
    <property type="match status" value="1"/>
</dbReference>
<evidence type="ECO:0000313" key="4">
    <source>
        <dbReference type="Proteomes" id="UP000535838"/>
    </source>
</evidence>
<feature type="repeat" description="TPR" evidence="1">
    <location>
        <begin position="71"/>
        <end position="104"/>
    </location>
</feature>
<dbReference type="InterPro" id="IPR041656">
    <property type="entry name" value="TPR_5"/>
</dbReference>
<keyword evidence="4" id="KW-1185">Reference proteome</keyword>
<evidence type="ECO:0000313" key="3">
    <source>
        <dbReference type="EMBL" id="MBB6638395.1"/>
    </source>
</evidence>
<comment type="caution">
    <text evidence="3">The sequence shown here is derived from an EMBL/GenBank/DDBJ whole genome shotgun (WGS) entry which is preliminary data.</text>
</comment>
<accession>A0A841T6R0</accession>
<dbReference type="Gene3D" id="1.25.40.10">
    <property type="entry name" value="Tetratricopeptide repeat domain"/>
    <property type="match status" value="1"/>
</dbReference>
<proteinExistence type="predicted"/>
<evidence type="ECO:0000256" key="1">
    <source>
        <dbReference type="PROSITE-ProRule" id="PRU00339"/>
    </source>
</evidence>
<name>A0A841T6R0_9BACL</name>
<dbReference type="EMBL" id="JACJVQ010000032">
    <property type="protein sequence ID" value="MBB6638395.1"/>
    <property type="molecule type" value="Genomic_DNA"/>
</dbReference>
<dbReference type="InterPro" id="IPR019734">
    <property type="entry name" value="TPR_rpt"/>
</dbReference>
<dbReference type="AlphaFoldDB" id="A0A841T6R0"/>
<dbReference type="RefSeq" id="WP_185123590.1">
    <property type="nucleotide sequence ID" value="NZ_JACJVQ010000032.1"/>
</dbReference>